<reference evidence="2" key="1">
    <citation type="journal article" date="2014" name="Front. Microbiol.">
        <title>High frequency of phylogenetically diverse reductive dehalogenase-homologous genes in deep subseafloor sedimentary metagenomes.</title>
        <authorList>
            <person name="Kawai M."/>
            <person name="Futagami T."/>
            <person name="Toyoda A."/>
            <person name="Takaki Y."/>
            <person name="Nishi S."/>
            <person name="Hori S."/>
            <person name="Arai W."/>
            <person name="Tsubouchi T."/>
            <person name="Morono Y."/>
            <person name="Uchiyama I."/>
            <person name="Ito T."/>
            <person name="Fujiyama A."/>
            <person name="Inagaki F."/>
            <person name="Takami H."/>
        </authorList>
    </citation>
    <scope>NUCLEOTIDE SEQUENCE</scope>
    <source>
        <strain evidence="2">Expedition CK06-06</strain>
    </source>
</reference>
<feature type="non-terminal residue" evidence="2">
    <location>
        <position position="245"/>
    </location>
</feature>
<comment type="caution">
    <text evidence="2">The sequence shown here is derived from an EMBL/GenBank/DDBJ whole genome shotgun (WGS) entry which is preliminary data.</text>
</comment>
<gene>
    <name evidence="2" type="ORF">S12H4_49855</name>
</gene>
<protein>
    <recommendedName>
        <fullName evidence="1">Replication-associated protein ORF2/G2P domain-containing protein</fullName>
    </recommendedName>
</protein>
<sequence>LTSPFDNNTSPSAGCQEKTLVNNTIRAKMANFKVYAHCVVYTPTETNNPGRPHKQRPRGKITHFSKRSRFRLFELLAKIDNNLEFKPLFVSLTYHHGHENSEKSTKSQLHNFLTQLRQFDPNVQFIWRTELQSRGAPHYHLIIFPGPVKQTFYKDYYQVRISEIWHSIADPNSYRHKEYGCKVIVITSYREGCSYISKYVGKQELNNTEAIEGKHWGCSQNLPIKVHHKYSAFDDDAHLLISLIR</sequence>
<evidence type="ECO:0000313" key="2">
    <source>
        <dbReference type="EMBL" id="GAJ15047.1"/>
    </source>
</evidence>
<dbReference type="Pfam" id="PF23343">
    <property type="entry name" value="REP_ORF2-G2P"/>
    <property type="match status" value="1"/>
</dbReference>
<feature type="domain" description="Replication-associated protein ORF2/G2P" evidence="1">
    <location>
        <begin position="88"/>
        <end position="203"/>
    </location>
</feature>
<evidence type="ECO:0000259" key="1">
    <source>
        <dbReference type="Pfam" id="PF23343"/>
    </source>
</evidence>
<accession>X1VCM0</accession>
<dbReference type="AlphaFoldDB" id="X1VCM0"/>
<dbReference type="EMBL" id="BARW01031324">
    <property type="protein sequence ID" value="GAJ15047.1"/>
    <property type="molecule type" value="Genomic_DNA"/>
</dbReference>
<name>X1VCM0_9ZZZZ</name>
<dbReference type="InterPro" id="IPR056906">
    <property type="entry name" value="ORF2/G2P_dom"/>
</dbReference>
<feature type="non-terminal residue" evidence="2">
    <location>
        <position position="1"/>
    </location>
</feature>
<proteinExistence type="predicted"/>
<organism evidence="2">
    <name type="scientific">marine sediment metagenome</name>
    <dbReference type="NCBI Taxonomy" id="412755"/>
    <lineage>
        <taxon>unclassified sequences</taxon>
        <taxon>metagenomes</taxon>
        <taxon>ecological metagenomes</taxon>
    </lineage>
</organism>